<evidence type="ECO:0000313" key="2">
    <source>
        <dbReference type="EMBL" id="TCD61407.1"/>
    </source>
</evidence>
<dbReference type="Proteomes" id="UP000292702">
    <property type="component" value="Unassembled WGS sequence"/>
</dbReference>
<feature type="compositionally biased region" description="Basic and acidic residues" evidence="1">
    <location>
        <begin position="46"/>
        <end position="56"/>
    </location>
</feature>
<dbReference type="STRING" id="92696.A0A4V2MV83"/>
<comment type="caution">
    <text evidence="2">The sequence shown here is derived from an EMBL/GenBank/DDBJ whole genome shotgun (WGS) entry which is preliminary data.</text>
</comment>
<feature type="compositionally biased region" description="Basic residues" evidence="1">
    <location>
        <begin position="76"/>
        <end position="85"/>
    </location>
</feature>
<evidence type="ECO:0000256" key="1">
    <source>
        <dbReference type="SAM" id="MobiDB-lite"/>
    </source>
</evidence>
<feature type="compositionally biased region" description="Low complexity" evidence="1">
    <location>
        <begin position="21"/>
        <end position="41"/>
    </location>
</feature>
<evidence type="ECO:0000313" key="3">
    <source>
        <dbReference type="Proteomes" id="UP000292702"/>
    </source>
</evidence>
<dbReference type="EMBL" id="RWJN01000470">
    <property type="protein sequence ID" value="TCD61407.1"/>
    <property type="molecule type" value="Genomic_DNA"/>
</dbReference>
<dbReference type="OrthoDB" id="2803957at2759"/>
<protein>
    <submittedName>
        <fullName evidence="2">Uncharacterized protein</fullName>
    </submittedName>
</protein>
<feature type="compositionally biased region" description="Acidic residues" evidence="1">
    <location>
        <begin position="96"/>
        <end position="110"/>
    </location>
</feature>
<sequence>MSKDKDSYRRQGKPIHAIANPASSKGRPRRSSPQSSSSEPVSSRKRIGEPRLDQHRSQKQPRRSASRSSSPSSVPRKPKNSHIRKSSAAQIPDSSSESESDSSPDVDEEAGNPSTDSPGEEDGDDLRCQPGPEDLEAREAQYRNLVRAIEKGNGDRGTKLYAYKKAAMWAPRSMGPFVSMTDVFYVGSRYMSIAGAPDDALDNKTEAEIQELAAHFASLISKIPSFKNAIPFLMRDEDTLYRLLAYMDKKVSNARSNDLGAIRFDAMAYLKPFGEHKPPQVGNRDKSLRGWNNKVTARMLCPISMLEEFDADPSEFCRKVLELELQILADDYPSFLYDESLYDPEDPSQGLLRGYFLLACFRHVFTGGRTACKPTPGCAAGNPSLVEIHHVTRVEPRLIGYLATLARFILNAQHAWSGKDYDFSTAEFFDAIVDLFEAQHGEDASDAQIEWGADTLAWWDSVQDDGSADVYFTSTEPKFDNKLTVEADTVDRLKSKARQVSDQCEDHFHPWMEYMFKDNDKESRTCYVFTNGQSFTNNTDQTFENAALAAVLREGARLHLDQAEWRPRMEKVTLLVVFQRPERPKVGETEREVRQQLLDNCQKVFDDYRKIICDQIDDTEGWTIETKEQLHDYVQGVFDVKLLEEER</sequence>
<feature type="compositionally biased region" description="Low complexity" evidence="1">
    <location>
        <begin position="66"/>
        <end position="75"/>
    </location>
</feature>
<proteinExistence type="predicted"/>
<organism evidence="2 3">
    <name type="scientific">Steccherinum ochraceum</name>
    <dbReference type="NCBI Taxonomy" id="92696"/>
    <lineage>
        <taxon>Eukaryota</taxon>
        <taxon>Fungi</taxon>
        <taxon>Dikarya</taxon>
        <taxon>Basidiomycota</taxon>
        <taxon>Agaricomycotina</taxon>
        <taxon>Agaricomycetes</taxon>
        <taxon>Polyporales</taxon>
        <taxon>Steccherinaceae</taxon>
        <taxon>Steccherinum</taxon>
    </lineage>
</organism>
<gene>
    <name evidence="2" type="ORF">EIP91_008511</name>
</gene>
<keyword evidence="3" id="KW-1185">Reference proteome</keyword>
<dbReference type="Pfam" id="PF20414">
    <property type="entry name" value="DUF6698"/>
    <property type="match status" value="1"/>
</dbReference>
<feature type="region of interest" description="Disordered" evidence="1">
    <location>
        <begin position="1"/>
        <end position="132"/>
    </location>
</feature>
<reference evidence="2 3" key="1">
    <citation type="submission" date="2018-11" db="EMBL/GenBank/DDBJ databases">
        <title>Genome assembly of Steccherinum ochraceum LE-BIN_3174, the white-rot fungus of the Steccherinaceae family (The Residual Polyporoid clade, Polyporales, Basidiomycota).</title>
        <authorList>
            <person name="Fedorova T.V."/>
            <person name="Glazunova O.A."/>
            <person name="Landesman E.O."/>
            <person name="Moiseenko K.V."/>
            <person name="Psurtseva N.V."/>
            <person name="Savinova O.S."/>
            <person name="Shakhova N.V."/>
            <person name="Tyazhelova T.V."/>
            <person name="Vasina D.V."/>
        </authorList>
    </citation>
    <scope>NUCLEOTIDE SEQUENCE [LARGE SCALE GENOMIC DNA]</scope>
    <source>
        <strain evidence="2 3">LE-BIN_3174</strain>
    </source>
</reference>
<name>A0A4V2MV83_9APHY</name>
<accession>A0A4V2MV83</accession>
<dbReference type="AlphaFoldDB" id="A0A4V2MV83"/>
<dbReference type="InterPro" id="IPR046521">
    <property type="entry name" value="DUF6698"/>
</dbReference>